<dbReference type="GO" id="GO:0055074">
    <property type="term" value="P:calcium ion homeostasis"/>
    <property type="evidence" value="ECO:0007669"/>
    <property type="project" value="TreeGrafter"/>
</dbReference>
<dbReference type="PRINTS" id="PR02060">
    <property type="entry name" value="WOLFFAMILY"/>
</dbReference>
<feature type="signal peptide" evidence="1">
    <location>
        <begin position="1"/>
        <end position="18"/>
    </location>
</feature>
<dbReference type="InterPro" id="IPR026209">
    <property type="entry name" value="Wolframin_fam"/>
</dbReference>
<keyword evidence="3" id="KW-1185">Reference proteome</keyword>
<dbReference type="Pfam" id="PF20053">
    <property type="entry name" value="WC-rich"/>
    <property type="match status" value="1"/>
</dbReference>
<protein>
    <submittedName>
        <fullName evidence="4">Wolframin cysteine-rich domain-containing protein</fullName>
    </submittedName>
</protein>
<reference evidence="4" key="1">
    <citation type="submission" date="2022-11" db="UniProtKB">
        <authorList>
            <consortium name="WormBaseParasite"/>
        </authorList>
    </citation>
    <scope>IDENTIFICATION</scope>
</reference>
<dbReference type="GO" id="GO:0030968">
    <property type="term" value="P:endoplasmic reticulum unfolded protein response"/>
    <property type="evidence" value="ECO:0007669"/>
    <property type="project" value="TreeGrafter"/>
</dbReference>
<evidence type="ECO:0000313" key="4">
    <source>
        <dbReference type="WBParaSite" id="PgR029_g104_t01"/>
    </source>
</evidence>
<dbReference type="InterPro" id="IPR045400">
    <property type="entry name" value="Wolframin_Cys-rich"/>
</dbReference>
<evidence type="ECO:0000313" key="3">
    <source>
        <dbReference type="Proteomes" id="UP000887569"/>
    </source>
</evidence>
<organism evidence="3 4">
    <name type="scientific">Parascaris univalens</name>
    <name type="common">Nematode worm</name>
    <dbReference type="NCBI Taxonomy" id="6257"/>
    <lineage>
        <taxon>Eukaryota</taxon>
        <taxon>Metazoa</taxon>
        <taxon>Ecdysozoa</taxon>
        <taxon>Nematoda</taxon>
        <taxon>Chromadorea</taxon>
        <taxon>Rhabditida</taxon>
        <taxon>Spirurina</taxon>
        <taxon>Ascaridomorpha</taxon>
        <taxon>Ascaridoidea</taxon>
        <taxon>Ascarididae</taxon>
        <taxon>Parascaris</taxon>
    </lineage>
</organism>
<dbReference type="PANTHER" id="PTHR13098:SF3">
    <property type="entry name" value="WOLFRAMIN"/>
    <property type="match status" value="1"/>
</dbReference>
<name>A0A915B9F3_PARUN</name>
<feature type="domain" description="Wolframin cysteine-rich" evidence="2">
    <location>
        <begin position="28"/>
        <end position="98"/>
    </location>
</feature>
<dbReference type="WBParaSite" id="PgR029_g104_t01">
    <property type="protein sequence ID" value="PgR029_g104_t01"/>
    <property type="gene ID" value="PgR029_g104"/>
</dbReference>
<evidence type="ECO:0000259" key="2">
    <source>
        <dbReference type="Pfam" id="PF20053"/>
    </source>
</evidence>
<accession>A0A915B9F3</accession>
<sequence>MPCLNWEWKLYLFCLSFAKKMVIYFRAKFDKHCNPSDSNTIQKQIECSQLKGTAVNWKGTVQSVRIVGIDNSFETLLDYLPDSVAEILRCFYGTDKNDANSKSTVR</sequence>
<proteinExistence type="predicted"/>
<feature type="chain" id="PRO_5037548138" evidence="1">
    <location>
        <begin position="19"/>
        <end position="106"/>
    </location>
</feature>
<evidence type="ECO:0000256" key="1">
    <source>
        <dbReference type="SAM" id="SignalP"/>
    </source>
</evidence>
<dbReference type="AlphaFoldDB" id="A0A915B9F3"/>
<keyword evidence="1" id="KW-0732">Signal</keyword>
<dbReference type="PANTHER" id="PTHR13098">
    <property type="entry name" value="WOLFRAMIN"/>
    <property type="match status" value="1"/>
</dbReference>
<dbReference type="Proteomes" id="UP000887569">
    <property type="component" value="Unplaced"/>
</dbReference>
<dbReference type="GO" id="GO:0005789">
    <property type="term" value="C:endoplasmic reticulum membrane"/>
    <property type="evidence" value="ECO:0007669"/>
    <property type="project" value="TreeGrafter"/>
</dbReference>